<dbReference type="EMBL" id="LSRX01000557">
    <property type="protein sequence ID" value="OLP94099.1"/>
    <property type="molecule type" value="Genomic_DNA"/>
</dbReference>
<dbReference type="OrthoDB" id="10655003at2759"/>
<dbReference type="AlphaFoldDB" id="A0A1Q9DG20"/>
<dbReference type="SUPFAM" id="SSF48403">
    <property type="entry name" value="Ankyrin repeat"/>
    <property type="match status" value="1"/>
</dbReference>
<feature type="repeat" description="ANK" evidence="1">
    <location>
        <begin position="61"/>
        <end position="95"/>
    </location>
</feature>
<proteinExistence type="predicted"/>
<evidence type="ECO:0000256" key="1">
    <source>
        <dbReference type="PROSITE-ProRule" id="PRU00023"/>
    </source>
</evidence>
<dbReference type="InterPro" id="IPR036770">
    <property type="entry name" value="Ankyrin_rpt-contain_sf"/>
</dbReference>
<dbReference type="PROSITE" id="PS50088">
    <property type="entry name" value="ANK_REPEAT"/>
    <property type="match status" value="1"/>
</dbReference>
<sequence length="415" mass="44488">MFCCQLVQKFTGTSSRDKSHALADNTSAHSLSTDQVEVVQLMQGSELDESGPEALNAKNRQGQTALHLSAMAGSSRSASLRLLVIQGASVDIKLSHGMSYERNLAVKVLSLSIPKRPAYYAEQRGETEAVRFIDQGAVYAEAPLNGFDQLDRQLPMETNQDSVEVWADGCRLWEPTVQIPEAELLVLAFHSSDMKRRYPAVLSPPSPIQSGEALGRVADYAWEAWKGDFNVILGGGGPAVIPDILSPAARADHANPTSSSVAAAHTLLRRAGAPVALSGTRATGGGSAQSSKQARKVTALIRRTFSGPCWPRVPLPPMQSCFASWNVLAKNFGCDVPEVHQQACAVCSIVCRIARAQTKGALKGALNPELVEGVIGPIQAHILYGMAPPPKRPKTFEQQLMYGLELVEGPQTSQA</sequence>
<dbReference type="PROSITE" id="PS50297">
    <property type="entry name" value="ANK_REP_REGION"/>
    <property type="match status" value="1"/>
</dbReference>
<evidence type="ECO:0000313" key="3">
    <source>
        <dbReference type="Proteomes" id="UP000186817"/>
    </source>
</evidence>
<dbReference type="InterPro" id="IPR002110">
    <property type="entry name" value="Ankyrin_rpt"/>
</dbReference>
<keyword evidence="1" id="KW-0040">ANK repeat</keyword>
<gene>
    <name evidence="2" type="ORF">AK812_SmicGene23929</name>
</gene>
<keyword evidence="3" id="KW-1185">Reference proteome</keyword>
<dbReference type="Gene3D" id="1.25.40.20">
    <property type="entry name" value="Ankyrin repeat-containing domain"/>
    <property type="match status" value="1"/>
</dbReference>
<reference evidence="2 3" key="1">
    <citation type="submission" date="2016-02" db="EMBL/GenBank/DDBJ databases">
        <title>Genome analysis of coral dinoflagellate symbionts highlights evolutionary adaptations to a symbiotic lifestyle.</title>
        <authorList>
            <person name="Aranda M."/>
            <person name="Li Y."/>
            <person name="Liew Y.J."/>
            <person name="Baumgarten S."/>
            <person name="Simakov O."/>
            <person name="Wilson M."/>
            <person name="Piel J."/>
            <person name="Ashoor H."/>
            <person name="Bougouffa S."/>
            <person name="Bajic V.B."/>
            <person name="Ryu T."/>
            <person name="Ravasi T."/>
            <person name="Bayer T."/>
            <person name="Micklem G."/>
            <person name="Kim H."/>
            <person name="Bhak J."/>
            <person name="Lajeunesse T.C."/>
            <person name="Voolstra C.R."/>
        </authorList>
    </citation>
    <scope>NUCLEOTIDE SEQUENCE [LARGE SCALE GENOMIC DNA]</scope>
    <source>
        <strain evidence="2 3">CCMP2467</strain>
    </source>
</reference>
<accession>A0A1Q9DG20</accession>
<evidence type="ECO:0000313" key="2">
    <source>
        <dbReference type="EMBL" id="OLP94099.1"/>
    </source>
</evidence>
<organism evidence="2 3">
    <name type="scientific">Symbiodinium microadriaticum</name>
    <name type="common">Dinoflagellate</name>
    <name type="synonym">Zooxanthella microadriatica</name>
    <dbReference type="NCBI Taxonomy" id="2951"/>
    <lineage>
        <taxon>Eukaryota</taxon>
        <taxon>Sar</taxon>
        <taxon>Alveolata</taxon>
        <taxon>Dinophyceae</taxon>
        <taxon>Suessiales</taxon>
        <taxon>Symbiodiniaceae</taxon>
        <taxon>Symbiodinium</taxon>
    </lineage>
</organism>
<protein>
    <submittedName>
        <fullName evidence="2">Uncharacterized protein</fullName>
    </submittedName>
</protein>
<comment type="caution">
    <text evidence="2">The sequence shown here is derived from an EMBL/GenBank/DDBJ whole genome shotgun (WGS) entry which is preliminary data.</text>
</comment>
<name>A0A1Q9DG20_SYMMI</name>
<dbReference type="Proteomes" id="UP000186817">
    <property type="component" value="Unassembled WGS sequence"/>
</dbReference>